<evidence type="ECO:0000256" key="1">
    <source>
        <dbReference type="ARBA" id="ARBA00010759"/>
    </source>
</evidence>
<dbReference type="Gene3D" id="3.90.45.10">
    <property type="entry name" value="Peptide deformylase"/>
    <property type="match status" value="1"/>
</dbReference>
<dbReference type="PANTHER" id="PTHR10458:SF8">
    <property type="entry name" value="PEPTIDE DEFORMYLASE 2"/>
    <property type="match status" value="1"/>
</dbReference>
<feature type="binding site" evidence="6">
    <location>
        <position position="121"/>
    </location>
    <ligand>
        <name>Fe cation</name>
        <dbReference type="ChEBI" id="CHEBI:24875"/>
    </ligand>
</feature>
<feature type="active site" evidence="6">
    <location>
        <position position="165"/>
    </location>
</feature>
<dbReference type="PRINTS" id="PR01576">
    <property type="entry name" value="PDEFORMYLASE"/>
</dbReference>
<keyword evidence="4 6" id="KW-0648">Protein biosynthesis</keyword>
<comment type="function">
    <text evidence="6">Removes the formyl group from the N-terminal Met of newly synthesized proteins. Requires at least a dipeptide for an efficient rate of reaction. N-terminal L-methionine is a prerequisite for activity but the enzyme has broad specificity at other positions.</text>
</comment>
<dbReference type="HAMAP" id="MF_00163">
    <property type="entry name" value="Pep_deformylase"/>
    <property type="match status" value="1"/>
</dbReference>
<comment type="similarity">
    <text evidence="1 6">Belongs to the polypeptide deformylase family.</text>
</comment>
<reference evidence="7 8" key="1">
    <citation type="submission" date="2023-07" db="EMBL/GenBank/DDBJ databases">
        <title>Genomic Encyclopedia of Type Strains, Phase IV (KMG-IV): sequencing the most valuable type-strain genomes for metagenomic binning, comparative biology and taxonomic classification.</title>
        <authorList>
            <person name="Goeker M."/>
        </authorList>
    </citation>
    <scope>NUCLEOTIDE SEQUENCE [LARGE SCALE GENOMIC DNA]</scope>
    <source>
        <strain evidence="7 8">DSM 16460</strain>
    </source>
</reference>
<organism evidence="7 8">
    <name type="scientific">Alkalibacillus salilacus</name>
    <dbReference type="NCBI Taxonomy" id="284582"/>
    <lineage>
        <taxon>Bacteria</taxon>
        <taxon>Bacillati</taxon>
        <taxon>Bacillota</taxon>
        <taxon>Bacilli</taxon>
        <taxon>Bacillales</taxon>
        <taxon>Bacillaceae</taxon>
        <taxon>Alkalibacillus</taxon>
    </lineage>
</organism>
<evidence type="ECO:0000256" key="4">
    <source>
        <dbReference type="ARBA" id="ARBA00022917"/>
    </source>
</evidence>
<keyword evidence="3 6" id="KW-0378">Hydrolase</keyword>
<evidence type="ECO:0000256" key="3">
    <source>
        <dbReference type="ARBA" id="ARBA00022801"/>
    </source>
</evidence>
<protein>
    <recommendedName>
        <fullName evidence="6">Peptide deformylase</fullName>
        <shortName evidence="6">PDF</shortName>
        <ecNumber evidence="6">3.5.1.88</ecNumber>
    </recommendedName>
    <alternativeName>
        <fullName evidence="6">Polypeptide deformylase</fullName>
    </alternativeName>
</protein>
<evidence type="ECO:0000313" key="7">
    <source>
        <dbReference type="EMBL" id="MDQ0160087.1"/>
    </source>
</evidence>
<dbReference type="Proteomes" id="UP001224359">
    <property type="component" value="Unassembled WGS sequence"/>
</dbReference>
<keyword evidence="8" id="KW-1185">Reference proteome</keyword>
<evidence type="ECO:0000256" key="5">
    <source>
        <dbReference type="ARBA" id="ARBA00023004"/>
    </source>
</evidence>
<dbReference type="SUPFAM" id="SSF56420">
    <property type="entry name" value="Peptide deformylase"/>
    <property type="match status" value="1"/>
</dbReference>
<evidence type="ECO:0000256" key="2">
    <source>
        <dbReference type="ARBA" id="ARBA00022723"/>
    </source>
</evidence>
<keyword evidence="5 6" id="KW-0408">Iron</keyword>
<dbReference type="InterPro" id="IPR036821">
    <property type="entry name" value="Peptide_deformylase_sf"/>
</dbReference>
<dbReference type="CDD" id="cd00487">
    <property type="entry name" value="Pep_deformylase"/>
    <property type="match status" value="1"/>
</dbReference>
<accession>A0ABT9VGJ5</accession>
<dbReference type="Pfam" id="PF01327">
    <property type="entry name" value="Pep_deformylase"/>
    <property type="match status" value="1"/>
</dbReference>
<gene>
    <name evidence="6" type="primary">def</name>
    <name evidence="7" type="ORF">J2S77_002088</name>
</gene>
<name>A0ABT9VGJ5_9BACI</name>
<comment type="cofactor">
    <cofactor evidence="6">
        <name>Fe(2+)</name>
        <dbReference type="ChEBI" id="CHEBI:29033"/>
    </cofactor>
    <text evidence="6">Binds 1 Fe(2+) ion.</text>
</comment>
<dbReference type="PANTHER" id="PTHR10458">
    <property type="entry name" value="PEPTIDE DEFORMYLASE"/>
    <property type="match status" value="1"/>
</dbReference>
<sequence length="196" mass="22110">MEFAQLERMSLMITMDDIVREGHETLRQRTENVTLPPSDEDQYTLKEMLQFIKNSQDEELAEQYDLRPGVGLAAPQIGLSKRMMAVHFTDANGREYSNGYYNPRIVSHSVEQAYLPGGEGCLSVDRDVPGIVPRHARITVKATTLDGEDVKIRLKGYAACVFQHEIDHLNGVMFYDHINQDDPMTPPEGAVSVDEL</sequence>
<comment type="catalytic activity">
    <reaction evidence="6">
        <text>N-terminal N-formyl-L-methionyl-[peptide] + H2O = N-terminal L-methionyl-[peptide] + formate</text>
        <dbReference type="Rhea" id="RHEA:24420"/>
        <dbReference type="Rhea" id="RHEA-COMP:10639"/>
        <dbReference type="Rhea" id="RHEA-COMP:10640"/>
        <dbReference type="ChEBI" id="CHEBI:15377"/>
        <dbReference type="ChEBI" id="CHEBI:15740"/>
        <dbReference type="ChEBI" id="CHEBI:49298"/>
        <dbReference type="ChEBI" id="CHEBI:64731"/>
        <dbReference type="EC" id="3.5.1.88"/>
    </reaction>
</comment>
<feature type="binding site" evidence="6">
    <location>
        <position position="164"/>
    </location>
    <ligand>
        <name>Fe cation</name>
        <dbReference type="ChEBI" id="CHEBI:24875"/>
    </ligand>
</feature>
<dbReference type="PIRSF" id="PIRSF004749">
    <property type="entry name" value="Pep_def"/>
    <property type="match status" value="1"/>
</dbReference>
<evidence type="ECO:0000256" key="6">
    <source>
        <dbReference type="HAMAP-Rule" id="MF_00163"/>
    </source>
</evidence>
<dbReference type="EMBL" id="JAUSTQ010000008">
    <property type="protein sequence ID" value="MDQ0160087.1"/>
    <property type="molecule type" value="Genomic_DNA"/>
</dbReference>
<dbReference type="InterPro" id="IPR023635">
    <property type="entry name" value="Peptide_deformylase"/>
</dbReference>
<dbReference type="GO" id="GO:0042586">
    <property type="term" value="F:peptide deformylase activity"/>
    <property type="evidence" value="ECO:0007669"/>
    <property type="project" value="UniProtKB-EC"/>
</dbReference>
<comment type="caution">
    <text evidence="7">The sequence shown here is derived from an EMBL/GenBank/DDBJ whole genome shotgun (WGS) entry which is preliminary data.</text>
</comment>
<proteinExistence type="inferred from homology"/>
<dbReference type="NCBIfam" id="TIGR00079">
    <property type="entry name" value="pept_deformyl"/>
    <property type="match status" value="1"/>
</dbReference>
<keyword evidence="2 6" id="KW-0479">Metal-binding</keyword>
<feature type="binding site" evidence="6">
    <location>
        <position position="168"/>
    </location>
    <ligand>
        <name>Fe cation</name>
        <dbReference type="ChEBI" id="CHEBI:24875"/>
    </ligand>
</feature>
<dbReference type="EC" id="3.5.1.88" evidence="6"/>
<evidence type="ECO:0000313" key="8">
    <source>
        <dbReference type="Proteomes" id="UP001224359"/>
    </source>
</evidence>